<dbReference type="PROSITE" id="PS50234">
    <property type="entry name" value="VWFA"/>
    <property type="match status" value="2"/>
</dbReference>
<dbReference type="Proteomes" id="UP001164746">
    <property type="component" value="Chromosome 13"/>
</dbReference>
<dbReference type="InterPro" id="IPR002035">
    <property type="entry name" value="VWF_A"/>
</dbReference>
<evidence type="ECO:0000259" key="1">
    <source>
        <dbReference type="PROSITE" id="PS50234"/>
    </source>
</evidence>
<dbReference type="SUPFAM" id="SSF53300">
    <property type="entry name" value="vWA-like"/>
    <property type="match status" value="2"/>
</dbReference>
<gene>
    <name evidence="2" type="ORF">MAR_037567</name>
</gene>
<dbReference type="PANTHER" id="PTHR24020:SF84">
    <property type="entry name" value="VWFA DOMAIN-CONTAINING PROTEIN"/>
    <property type="match status" value="1"/>
</dbReference>
<dbReference type="InterPro" id="IPR036465">
    <property type="entry name" value="vWFA_dom_sf"/>
</dbReference>
<proteinExistence type="predicted"/>
<evidence type="ECO:0000313" key="3">
    <source>
        <dbReference type="Proteomes" id="UP001164746"/>
    </source>
</evidence>
<dbReference type="PANTHER" id="PTHR24020">
    <property type="entry name" value="COLLAGEN ALPHA"/>
    <property type="match status" value="1"/>
</dbReference>
<dbReference type="Pfam" id="PF00092">
    <property type="entry name" value="VWA"/>
    <property type="match status" value="2"/>
</dbReference>
<keyword evidence="3" id="KW-1185">Reference proteome</keyword>
<dbReference type="Gene3D" id="3.40.50.410">
    <property type="entry name" value="von Willebrand factor, type A domain"/>
    <property type="match status" value="2"/>
</dbReference>
<evidence type="ECO:0000313" key="2">
    <source>
        <dbReference type="EMBL" id="WAR23898.1"/>
    </source>
</evidence>
<sequence length="253" mass="28017">MDNTTLLQAIEDSMGTVTCEGPTMVNKALDFVASEVFVEVNGARNGVGRYVIVLTDGLFSNPLKSRESAHILHSQTNAYIYAIAAGSVVKPQGLLDISSSYRNVYPIGMHDSIQNVLKQTMFGCEGCSRKGSDITMLFDVSSETHFEDFDALLRAGEFIIKNTELSKNNSDISMATYGEDYVSLVRFRENNLEEKLMQVLNTAVRQTAGTRRFNMSSLVKESMKELPDSNGRRNVIIFLTNALNLNVDSDTIE</sequence>
<dbReference type="InterPro" id="IPR050525">
    <property type="entry name" value="ECM_Assembly_Org"/>
</dbReference>
<name>A0ABY7FNU2_MYAAR</name>
<organism evidence="2 3">
    <name type="scientific">Mya arenaria</name>
    <name type="common">Soft-shell clam</name>
    <dbReference type="NCBI Taxonomy" id="6604"/>
    <lineage>
        <taxon>Eukaryota</taxon>
        <taxon>Metazoa</taxon>
        <taxon>Spiralia</taxon>
        <taxon>Lophotrochozoa</taxon>
        <taxon>Mollusca</taxon>
        <taxon>Bivalvia</taxon>
        <taxon>Autobranchia</taxon>
        <taxon>Heteroconchia</taxon>
        <taxon>Euheterodonta</taxon>
        <taxon>Imparidentia</taxon>
        <taxon>Neoheterodontei</taxon>
        <taxon>Myida</taxon>
        <taxon>Myoidea</taxon>
        <taxon>Myidae</taxon>
        <taxon>Mya</taxon>
    </lineage>
</organism>
<accession>A0ABY7FNU2</accession>
<feature type="domain" description="VWFA" evidence="1">
    <location>
        <begin position="1"/>
        <end position="121"/>
    </location>
</feature>
<protein>
    <recommendedName>
        <fullName evidence="1">VWFA domain-containing protein</fullName>
    </recommendedName>
</protein>
<reference evidence="2" key="1">
    <citation type="submission" date="2022-11" db="EMBL/GenBank/DDBJ databases">
        <title>Centuries of genome instability and evolution in soft-shell clam transmissible cancer (bioRxiv).</title>
        <authorList>
            <person name="Hart S.F.M."/>
            <person name="Yonemitsu M.A."/>
            <person name="Giersch R.M."/>
            <person name="Beal B.F."/>
            <person name="Arriagada G."/>
            <person name="Davis B.W."/>
            <person name="Ostrander E.A."/>
            <person name="Goff S.P."/>
            <person name="Metzger M.J."/>
        </authorList>
    </citation>
    <scope>NUCLEOTIDE SEQUENCE</scope>
    <source>
        <strain evidence="2">MELC-2E11</strain>
        <tissue evidence="2">Siphon/mantle</tissue>
    </source>
</reference>
<feature type="domain" description="VWFA" evidence="1">
    <location>
        <begin position="133"/>
        <end position="253"/>
    </location>
</feature>
<dbReference type="EMBL" id="CP111024">
    <property type="protein sequence ID" value="WAR23898.1"/>
    <property type="molecule type" value="Genomic_DNA"/>
</dbReference>